<feature type="compositionally biased region" description="Basic and acidic residues" evidence="1">
    <location>
        <begin position="31"/>
        <end position="41"/>
    </location>
</feature>
<feature type="non-terminal residue" evidence="2">
    <location>
        <position position="41"/>
    </location>
</feature>
<reference evidence="2" key="1">
    <citation type="submission" date="2021-02" db="EMBL/GenBank/DDBJ databases">
        <authorList>
            <person name="Nowell W R."/>
        </authorList>
    </citation>
    <scope>NUCLEOTIDE SEQUENCE</scope>
</reference>
<name>A0A821N182_9BILA</name>
<proteinExistence type="predicted"/>
<sequence>MKDKPIITRAPPPIPRSLPTITGDLPLIDLSDSRPEKTSDK</sequence>
<protein>
    <submittedName>
        <fullName evidence="2">Uncharacterized protein</fullName>
    </submittedName>
</protein>
<keyword evidence="3" id="KW-1185">Reference proteome</keyword>
<dbReference type="Proteomes" id="UP000663866">
    <property type="component" value="Unassembled WGS sequence"/>
</dbReference>
<evidence type="ECO:0000256" key="1">
    <source>
        <dbReference type="SAM" id="MobiDB-lite"/>
    </source>
</evidence>
<accession>A0A821N182</accession>
<evidence type="ECO:0000313" key="3">
    <source>
        <dbReference type="Proteomes" id="UP000663866"/>
    </source>
</evidence>
<feature type="region of interest" description="Disordered" evidence="1">
    <location>
        <begin position="1"/>
        <end position="41"/>
    </location>
</feature>
<evidence type="ECO:0000313" key="2">
    <source>
        <dbReference type="EMBL" id="CAF4776330.1"/>
    </source>
</evidence>
<dbReference type="EMBL" id="CAJOBG010120529">
    <property type="protein sequence ID" value="CAF4776330.1"/>
    <property type="molecule type" value="Genomic_DNA"/>
</dbReference>
<gene>
    <name evidence="2" type="ORF">OVN521_LOCUS51015</name>
</gene>
<dbReference type="AlphaFoldDB" id="A0A821N182"/>
<organism evidence="2 3">
    <name type="scientific">Rotaria magnacalcarata</name>
    <dbReference type="NCBI Taxonomy" id="392030"/>
    <lineage>
        <taxon>Eukaryota</taxon>
        <taxon>Metazoa</taxon>
        <taxon>Spiralia</taxon>
        <taxon>Gnathifera</taxon>
        <taxon>Rotifera</taxon>
        <taxon>Eurotatoria</taxon>
        <taxon>Bdelloidea</taxon>
        <taxon>Philodinida</taxon>
        <taxon>Philodinidae</taxon>
        <taxon>Rotaria</taxon>
    </lineage>
</organism>
<comment type="caution">
    <text evidence="2">The sequence shown here is derived from an EMBL/GenBank/DDBJ whole genome shotgun (WGS) entry which is preliminary data.</text>
</comment>